<comment type="caution">
    <text evidence="4">The sequence shown here is derived from an EMBL/GenBank/DDBJ whole genome shotgun (WGS) entry which is preliminary data.</text>
</comment>
<proteinExistence type="predicted"/>
<organism evidence="4 5">
    <name type="scientific">Pyrocoelia pectoralis</name>
    <dbReference type="NCBI Taxonomy" id="417401"/>
    <lineage>
        <taxon>Eukaryota</taxon>
        <taxon>Metazoa</taxon>
        <taxon>Ecdysozoa</taxon>
        <taxon>Arthropoda</taxon>
        <taxon>Hexapoda</taxon>
        <taxon>Insecta</taxon>
        <taxon>Pterygota</taxon>
        <taxon>Neoptera</taxon>
        <taxon>Endopterygota</taxon>
        <taxon>Coleoptera</taxon>
        <taxon>Polyphaga</taxon>
        <taxon>Elateriformia</taxon>
        <taxon>Elateroidea</taxon>
        <taxon>Lampyridae</taxon>
        <taxon>Lampyrinae</taxon>
        <taxon>Pyrocoelia</taxon>
    </lineage>
</organism>
<dbReference type="Pfam" id="PF02826">
    <property type="entry name" value="2-Hacid_dh_C"/>
    <property type="match status" value="1"/>
</dbReference>
<dbReference type="Proteomes" id="UP001329430">
    <property type="component" value="Chromosome 3"/>
</dbReference>
<dbReference type="FunFam" id="3.40.50.720:FF:000363">
    <property type="entry name" value="D-isomer specific 2-hydroxyacid dehydrogenase"/>
    <property type="match status" value="1"/>
</dbReference>
<reference evidence="4 5" key="1">
    <citation type="journal article" date="2024" name="Insects">
        <title>An Improved Chromosome-Level Genome Assembly of the Firefly Pyrocoelia pectoralis.</title>
        <authorList>
            <person name="Fu X."/>
            <person name="Meyer-Rochow V.B."/>
            <person name="Ballantyne L."/>
            <person name="Zhu X."/>
        </authorList>
    </citation>
    <scope>NUCLEOTIDE SEQUENCE [LARGE SCALE GENOMIC DNA]</scope>
    <source>
        <strain evidence="4">XCY_ONT2</strain>
    </source>
</reference>
<protein>
    <recommendedName>
        <fullName evidence="3">D-isomer specific 2-hydroxyacid dehydrogenase NAD-binding domain-containing protein</fullName>
    </recommendedName>
</protein>
<dbReference type="Gene3D" id="3.40.50.720">
    <property type="entry name" value="NAD(P)-binding Rossmann-like Domain"/>
    <property type="match status" value="2"/>
</dbReference>
<sequence length="321" mass="36494">MSNLNIVYVYSKMPNLTSELKLCLPTVQFHNVESDAELKKAEVIVADYDLMIPNMYNLQNLKWMQGTWAGLDLLTPHINKPLPFILTRFSNHRFGQIMAEYIITHITIIERDLLKVFANQQQKLWSRDGNIFHYRSFSDLSIGIMGLGSIGEWIARCFSMLGAKIIGYGRKPSPNQQMDFISPNSYYTKSNINNFLSNCDYIINTLPSTPETAGLLNGDVLKSCADRKTVLINVARGSIINENDLICALENGWLSHAVLDVFETEPLPKDSRLWATKQVSITPHVSAISRTKHVAEHFKDNWNLYVNNLPLLAVYSFDKGY</sequence>
<gene>
    <name evidence="4" type="ORF">RI129_004620</name>
</gene>
<evidence type="ECO:0000259" key="3">
    <source>
        <dbReference type="Pfam" id="PF02826"/>
    </source>
</evidence>
<dbReference type="GO" id="GO:0016491">
    <property type="term" value="F:oxidoreductase activity"/>
    <property type="evidence" value="ECO:0007669"/>
    <property type="project" value="UniProtKB-KW"/>
</dbReference>
<dbReference type="AlphaFoldDB" id="A0AAN7VJM4"/>
<evidence type="ECO:0000313" key="4">
    <source>
        <dbReference type="EMBL" id="KAK5646156.1"/>
    </source>
</evidence>
<evidence type="ECO:0000256" key="2">
    <source>
        <dbReference type="ARBA" id="ARBA00023027"/>
    </source>
</evidence>
<accession>A0AAN7VJM4</accession>
<dbReference type="InterPro" id="IPR006140">
    <property type="entry name" value="D-isomer_DH_NAD-bd"/>
</dbReference>
<keyword evidence="2" id="KW-0520">NAD</keyword>
<dbReference type="EMBL" id="JAVRBK010000003">
    <property type="protein sequence ID" value="KAK5646156.1"/>
    <property type="molecule type" value="Genomic_DNA"/>
</dbReference>
<keyword evidence="5" id="KW-1185">Reference proteome</keyword>
<dbReference type="SUPFAM" id="SSF51735">
    <property type="entry name" value="NAD(P)-binding Rossmann-fold domains"/>
    <property type="match status" value="1"/>
</dbReference>
<evidence type="ECO:0000256" key="1">
    <source>
        <dbReference type="ARBA" id="ARBA00023002"/>
    </source>
</evidence>
<keyword evidence="1" id="KW-0560">Oxidoreductase</keyword>
<feature type="domain" description="D-isomer specific 2-hydroxyacid dehydrogenase NAD-binding" evidence="3">
    <location>
        <begin position="109"/>
        <end position="286"/>
    </location>
</feature>
<dbReference type="CDD" id="cd05300">
    <property type="entry name" value="2-Hacid_dh_1"/>
    <property type="match status" value="1"/>
</dbReference>
<evidence type="ECO:0000313" key="5">
    <source>
        <dbReference type="Proteomes" id="UP001329430"/>
    </source>
</evidence>
<dbReference type="InterPro" id="IPR036291">
    <property type="entry name" value="NAD(P)-bd_dom_sf"/>
</dbReference>
<dbReference type="GO" id="GO:0051287">
    <property type="term" value="F:NAD binding"/>
    <property type="evidence" value="ECO:0007669"/>
    <property type="project" value="InterPro"/>
</dbReference>
<name>A0AAN7VJM4_9COLE</name>
<dbReference type="PANTHER" id="PTHR43333">
    <property type="entry name" value="2-HACID_DH_C DOMAIN-CONTAINING PROTEIN"/>
    <property type="match status" value="1"/>
</dbReference>
<dbReference type="PANTHER" id="PTHR43333:SF1">
    <property type="entry name" value="D-ISOMER SPECIFIC 2-HYDROXYACID DEHYDROGENASE NAD-BINDING DOMAIN-CONTAINING PROTEIN"/>
    <property type="match status" value="1"/>
</dbReference>